<dbReference type="PANTHER" id="PTHR46268">
    <property type="entry name" value="STRESS RESPONSE PROTEIN NHAX"/>
    <property type="match status" value="1"/>
</dbReference>
<name>A0A7W7ZAG3_9BACT</name>
<sequence>MPLLQGPTVLTIDRILLATDFSQASEKAAAYAVGIARRYNSSLEIANVFDPSVTASYEEAILPSMAGERKKISTDNLQNFASQMPLDGIRTSIVATEGHRPADVLLEIAGEHQADLIVAGTEAKSGLARLILGSTAEKILRGAVCPVLTVGPLARTPKAGPLVFKTILYATDFSPEAAKAAAIALSFAQENAAHLFCCCVLNPNDEGFKTRDELQEGFLRRLKDSIPESAFDWCTPECVVEYGEAADRLLSLTQRMDADLIVLGARHSSFWLTRVEGGLTAALLAGANCPVLTIC</sequence>
<dbReference type="InterPro" id="IPR014729">
    <property type="entry name" value="Rossmann-like_a/b/a_fold"/>
</dbReference>
<dbReference type="SUPFAM" id="SSF52402">
    <property type="entry name" value="Adenine nucleotide alpha hydrolases-like"/>
    <property type="match status" value="2"/>
</dbReference>
<dbReference type="InterPro" id="IPR006015">
    <property type="entry name" value="Universal_stress_UspA"/>
</dbReference>
<evidence type="ECO:0000256" key="1">
    <source>
        <dbReference type="ARBA" id="ARBA00008791"/>
    </source>
</evidence>
<gene>
    <name evidence="3" type="ORF">HDF16_000988</name>
</gene>
<evidence type="ECO:0000313" key="4">
    <source>
        <dbReference type="Proteomes" id="UP000540989"/>
    </source>
</evidence>
<dbReference type="CDD" id="cd00293">
    <property type="entry name" value="USP-like"/>
    <property type="match status" value="2"/>
</dbReference>
<feature type="domain" description="UspA" evidence="2">
    <location>
        <begin position="164"/>
        <end position="293"/>
    </location>
</feature>
<reference evidence="3 4" key="1">
    <citation type="submission" date="2020-08" db="EMBL/GenBank/DDBJ databases">
        <title>Genomic Encyclopedia of Type Strains, Phase IV (KMG-V): Genome sequencing to study the core and pangenomes of soil and plant-associated prokaryotes.</title>
        <authorList>
            <person name="Whitman W."/>
        </authorList>
    </citation>
    <scope>NUCLEOTIDE SEQUENCE [LARGE SCALE GENOMIC DNA]</scope>
    <source>
        <strain evidence="3 4">M8UP14</strain>
    </source>
</reference>
<dbReference type="AlphaFoldDB" id="A0A7W7ZAG3"/>
<dbReference type="InterPro" id="IPR006016">
    <property type="entry name" value="UspA"/>
</dbReference>
<dbReference type="RefSeq" id="WP_184213980.1">
    <property type="nucleotide sequence ID" value="NZ_JACHIP010000001.1"/>
</dbReference>
<dbReference type="PANTHER" id="PTHR46268:SF6">
    <property type="entry name" value="UNIVERSAL STRESS PROTEIN UP12"/>
    <property type="match status" value="1"/>
</dbReference>
<accession>A0A7W7ZAG3</accession>
<dbReference type="PRINTS" id="PR01438">
    <property type="entry name" value="UNVRSLSTRESS"/>
</dbReference>
<proteinExistence type="inferred from homology"/>
<organism evidence="3 4">
    <name type="scientific">Granulicella aggregans</name>
    <dbReference type="NCBI Taxonomy" id="474949"/>
    <lineage>
        <taxon>Bacteria</taxon>
        <taxon>Pseudomonadati</taxon>
        <taxon>Acidobacteriota</taxon>
        <taxon>Terriglobia</taxon>
        <taxon>Terriglobales</taxon>
        <taxon>Acidobacteriaceae</taxon>
        <taxon>Granulicella</taxon>
    </lineage>
</organism>
<dbReference type="Pfam" id="PF00582">
    <property type="entry name" value="Usp"/>
    <property type="match status" value="2"/>
</dbReference>
<comment type="similarity">
    <text evidence="1">Belongs to the universal stress protein A family.</text>
</comment>
<evidence type="ECO:0000313" key="3">
    <source>
        <dbReference type="EMBL" id="MBB5056319.1"/>
    </source>
</evidence>
<feature type="domain" description="UspA" evidence="2">
    <location>
        <begin position="12"/>
        <end position="150"/>
    </location>
</feature>
<comment type="caution">
    <text evidence="3">The sequence shown here is derived from an EMBL/GenBank/DDBJ whole genome shotgun (WGS) entry which is preliminary data.</text>
</comment>
<dbReference type="EMBL" id="JACHIP010000001">
    <property type="protein sequence ID" value="MBB5056319.1"/>
    <property type="molecule type" value="Genomic_DNA"/>
</dbReference>
<protein>
    <submittedName>
        <fullName evidence="3">Nucleotide-binding universal stress UspA family protein</fullName>
    </submittedName>
</protein>
<evidence type="ECO:0000259" key="2">
    <source>
        <dbReference type="Pfam" id="PF00582"/>
    </source>
</evidence>
<keyword evidence="4" id="KW-1185">Reference proteome</keyword>
<dbReference type="Proteomes" id="UP000540989">
    <property type="component" value="Unassembled WGS sequence"/>
</dbReference>
<dbReference type="Gene3D" id="3.40.50.620">
    <property type="entry name" value="HUPs"/>
    <property type="match status" value="2"/>
</dbReference>